<keyword evidence="2 3" id="KW-0802">TPR repeat</keyword>
<dbReference type="Gene3D" id="1.25.40.10">
    <property type="entry name" value="Tetratricopeptide repeat domain"/>
    <property type="match status" value="3"/>
</dbReference>
<dbReference type="PROSITE" id="PS50005">
    <property type="entry name" value="TPR"/>
    <property type="match status" value="1"/>
</dbReference>
<dbReference type="PANTHER" id="PTHR44858">
    <property type="entry name" value="TETRATRICOPEPTIDE REPEAT PROTEIN 6"/>
    <property type="match status" value="1"/>
</dbReference>
<evidence type="ECO:0008006" key="6">
    <source>
        <dbReference type="Google" id="ProtNLM"/>
    </source>
</evidence>
<organism evidence="4 5">
    <name type="scientific">Asanoa iriomotensis</name>
    <dbReference type="NCBI Taxonomy" id="234613"/>
    <lineage>
        <taxon>Bacteria</taxon>
        <taxon>Bacillati</taxon>
        <taxon>Actinomycetota</taxon>
        <taxon>Actinomycetes</taxon>
        <taxon>Micromonosporales</taxon>
        <taxon>Micromonosporaceae</taxon>
        <taxon>Asanoa</taxon>
    </lineage>
</organism>
<dbReference type="InterPro" id="IPR019734">
    <property type="entry name" value="TPR_rpt"/>
</dbReference>
<dbReference type="SUPFAM" id="SSF48452">
    <property type="entry name" value="TPR-like"/>
    <property type="match status" value="2"/>
</dbReference>
<evidence type="ECO:0000313" key="5">
    <source>
        <dbReference type="Proteomes" id="UP000624325"/>
    </source>
</evidence>
<dbReference type="SMART" id="SM00028">
    <property type="entry name" value="TPR"/>
    <property type="match status" value="4"/>
</dbReference>
<comment type="caution">
    <text evidence="4">The sequence shown here is derived from an EMBL/GenBank/DDBJ whole genome shotgun (WGS) entry which is preliminary data.</text>
</comment>
<dbReference type="Proteomes" id="UP000624325">
    <property type="component" value="Unassembled WGS sequence"/>
</dbReference>
<accession>A0ABQ4CGF4</accession>
<gene>
    <name evidence="4" type="ORF">Air01nite_79430</name>
</gene>
<dbReference type="InterPro" id="IPR050498">
    <property type="entry name" value="Ycf3"/>
</dbReference>
<keyword evidence="5" id="KW-1185">Reference proteome</keyword>
<keyword evidence="1" id="KW-0677">Repeat</keyword>
<evidence type="ECO:0000256" key="3">
    <source>
        <dbReference type="PROSITE-ProRule" id="PRU00339"/>
    </source>
</evidence>
<name>A0ABQ4CGF4_9ACTN</name>
<reference evidence="4 5" key="1">
    <citation type="submission" date="2021-01" db="EMBL/GenBank/DDBJ databases">
        <title>Whole genome shotgun sequence of Asanoa iriomotensis NBRC 100142.</title>
        <authorList>
            <person name="Komaki H."/>
            <person name="Tamura T."/>
        </authorList>
    </citation>
    <scope>NUCLEOTIDE SEQUENCE [LARGE SCALE GENOMIC DNA]</scope>
    <source>
        <strain evidence="4 5">NBRC 100142</strain>
    </source>
</reference>
<dbReference type="EMBL" id="BONC01000141">
    <property type="protein sequence ID" value="GIF61848.1"/>
    <property type="molecule type" value="Genomic_DNA"/>
</dbReference>
<evidence type="ECO:0000256" key="1">
    <source>
        <dbReference type="ARBA" id="ARBA00022737"/>
    </source>
</evidence>
<dbReference type="InterPro" id="IPR011990">
    <property type="entry name" value="TPR-like_helical_dom_sf"/>
</dbReference>
<dbReference type="PANTHER" id="PTHR44858:SF1">
    <property type="entry name" value="UDP-N-ACETYLGLUCOSAMINE--PEPTIDE N-ACETYLGLUCOSAMINYLTRANSFERASE SPINDLY-RELATED"/>
    <property type="match status" value="1"/>
</dbReference>
<dbReference type="Pfam" id="PF13181">
    <property type="entry name" value="TPR_8"/>
    <property type="match status" value="1"/>
</dbReference>
<evidence type="ECO:0000256" key="2">
    <source>
        <dbReference type="ARBA" id="ARBA00022803"/>
    </source>
</evidence>
<protein>
    <recommendedName>
        <fullName evidence="6">Tetratricopeptide repeat protein</fullName>
    </recommendedName>
</protein>
<proteinExistence type="predicted"/>
<dbReference type="RefSeq" id="WP_203708683.1">
    <property type="nucleotide sequence ID" value="NZ_BONC01000141.1"/>
</dbReference>
<sequence length="438" mass="46057">MRARHWVPAVVVLAGVVLAVGTVFVRGGGEPEPAGPVSGPVDAHAGGATLAASIDAAQRRLKAVPKDWSTWAALGSAYVQQARVTGNPAFYPKAEGALRRSLELESATNWQALVGMGALANARHDFPAALDWGRKAEKLNALAGSAQGVIVDALTQLGSYQEARDAVQRMLDVEPGISAFARASYDLELRGDVPRAKYALQRALDDAAAPADVAFCRYYLGELAFNAGDPAGALTEYDRAIAADASYQLAYAGRGKAAFALGRTEPALADYARVTQALPLPELLAEYGDVLAAAGRPDQARQQYDLLAAAQALFAANGVVDKLTAARFAADHDQPVDALTDARAEFAARPNALAADTLAWALHRNGRDEEALPHADAAVNLGWRNAALYYHRGAILAALGDREKARADLTTAMAINPHFDPLQAPAARTLLDTLGGPA</sequence>
<evidence type="ECO:0000313" key="4">
    <source>
        <dbReference type="EMBL" id="GIF61848.1"/>
    </source>
</evidence>
<feature type="repeat" description="TPR" evidence="3">
    <location>
        <begin position="386"/>
        <end position="419"/>
    </location>
</feature>